<dbReference type="InterPro" id="IPR003594">
    <property type="entry name" value="HATPase_dom"/>
</dbReference>
<dbReference type="EC" id="2.7.13.3" evidence="2"/>
<gene>
    <name evidence="10" type="ORF">OIH86_14105</name>
</gene>
<evidence type="ECO:0000256" key="4">
    <source>
        <dbReference type="ARBA" id="ARBA00022679"/>
    </source>
</evidence>
<dbReference type="SUPFAM" id="SSF55874">
    <property type="entry name" value="ATPase domain of HSP90 chaperone/DNA topoisomerase II/histidine kinase"/>
    <property type="match status" value="1"/>
</dbReference>
<keyword evidence="11" id="KW-1185">Reference proteome</keyword>
<evidence type="ECO:0000256" key="6">
    <source>
        <dbReference type="ARBA" id="ARBA00022777"/>
    </source>
</evidence>
<evidence type="ECO:0000259" key="9">
    <source>
        <dbReference type="PROSITE" id="PS50109"/>
    </source>
</evidence>
<dbReference type="SMART" id="SM00387">
    <property type="entry name" value="HATPase_c"/>
    <property type="match status" value="1"/>
</dbReference>
<dbReference type="InterPro" id="IPR004358">
    <property type="entry name" value="Sig_transdc_His_kin-like_C"/>
</dbReference>
<evidence type="ECO:0000256" key="2">
    <source>
        <dbReference type="ARBA" id="ARBA00012438"/>
    </source>
</evidence>
<evidence type="ECO:0000256" key="1">
    <source>
        <dbReference type="ARBA" id="ARBA00000085"/>
    </source>
</evidence>
<evidence type="ECO:0000256" key="3">
    <source>
        <dbReference type="ARBA" id="ARBA00022553"/>
    </source>
</evidence>
<dbReference type="SUPFAM" id="SSF47384">
    <property type="entry name" value="Homodimeric domain of signal transducing histidine kinase"/>
    <property type="match status" value="1"/>
</dbReference>
<dbReference type="InterPro" id="IPR036890">
    <property type="entry name" value="HATPase_C_sf"/>
</dbReference>
<dbReference type="Gene3D" id="1.10.287.130">
    <property type="match status" value="1"/>
</dbReference>
<keyword evidence="6" id="KW-0418">Kinase</keyword>
<dbReference type="CDD" id="cd00075">
    <property type="entry name" value="HATPase"/>
    <property type="match status" value="1"/>
</dbReference>
<proteinExistence type="predicted"/>
<evidence type="ECO:0000256" key="8">
    <source>
        <dbReference type="ARBA" id="ARBA00023012"/>
    </source>
</evidence>
<keyword evidence="4" id="KW-0808">Transferase</keyword>
<keyword evidence="7 10" id="KW-0067">ATP-binding</keyword>
<keyword evidence="3" id="KW-0597">Phosphoprotein</keyword>
<dbReference type="Pfam" id="PF00512">
    <property type="entry name" value="HisKA"/>
    <property type="match status" value="1"/>
</dbReference>
<keyword evidence="8" id="KW-0902">Two-component regulatory system</keyword>
<dbReference type="PANTHER" id="PTHR43065">
    <property type="entry name" value="SENSOR HISTIDINE KINASE"/>
    <property type="match status" value="1"/>
</dbReference>
<evidence type="ECO:0000313" key="10">
    <source>
        <dbReference type="EMBL" id="MCV9886768.1"/>
    </source>
</evidence>
<evidence type="ECO:0000256" key="7">
    <source>
        <dbReference type="ARBA" id="ARBA00022840"/>
    </source>
</evidence>
<dbReference type="Gene3D" id="1.10.490.70">
    <property type="entry name" value="Histidine kinase N-terminal domain"/>
    <property type="match status" value="1"/>
</dbReference>
<organism evidence="10 11">
    <name type="scientific">Metabacillus halosaccharovorans</name>
    <dbReference type="NCBI Taxonomy" id="930124"/>
    <lineage>
        <taxon>Bacteria</taxon>
        <taxon>Bacillati</taxon>
        <taxon>Bacillota</taxon>
        <taxon>Bacilli</taxon>
        <taxon>Bacillales</taxon>
        <taxon>Bacillaceae</taxon>
        <taxon>Metabacillus</taxon>
    </lineage>
</organism>
<name>A0ABT3DI79_9BACI</name>
<dbReference type="PANTHER" id="PTHR43065:SF46">
    <property type="entry name" value="C4-DICARBOXYLATE TRANSPORT SENSOR PROTEIN DCTB"/>
    <property type="match status" value="1"/>
</dbReference>
<sequence length="378" mass="43588">MNSISGSGCSVEEKVIKFLEKVQSEFLGMWLENVIVNENDIFKDRVGNNGYEMYLLVKKSLLQTISDDELKELAYKVAKERVLSKSNIGEFVFNMNIGRSTLIKYVNKSGVSIQELQPIIDRINDHFDRYCFHAVTRYTELKDIEINEKMLFVNQSHKDRLSLLGQMSSSFVHEFRNPLTSVMGFMKLLKNEHPNLKYMDTIEHELDQLKFRITQFLHASRLDSGEKTHKEIQVDSLFSDIISFLYPSIVDGDVNVSTSIDPHCKIIAAKDEIKQVLVNIILNSIDALKQKNSMERNLWITCEKTEHTISFKITNNGPKIPEEIRETIFEPFYTTKSFGTGIGLYVCKSIIEKHHGTIFCESDQHQTSFVIRLPEKVE</sequence>
<dbReference type="Proteomes" id="UP001526147">
    <property type="component" value="Unassembled WGS sequence"/>
</dbReference>
<evidence type="ECO:0000313" key="11">
    <source>
        <dbReference type="Proteomes" id="UP001526147"/>
    </source>
</evidence>
<dbReference type="Pfam" id="PF09385">
    <property type="entry name" value="HisK_N"/>
    <property type="match status" value="1"/>
</dbReference>
<accession>A0ABT3DI79</accession>
<dbReference type="EMBL" id="JAOYEY010000043">
    <property type="protein sequence ID" value="MCV9886768.1"/>
    <property type="molecule type" value="Genomic_DNA"/>
</dbReference>
<dbReference type="InterPro" id="IPR005467">
    <property type="entry name" value="His_kinase_dom"/>
</dbReference>
<dbReference type="RefSeq" id="WP_264143309.1">
    <property type="nucleotide sequence ID" value="NZ_JAOYEY010000043.1"/>
</dbReference>
<dbReference type="CDD" id="cd00082">
    <property type="entry name" value="HisKA"/>
    <property type="match status" value="1"/>
</dbReference>
<dbReference type="SMART" id="SM00388">
    <property type="entry name" value="HisKA"/>
    <property type="match status" value="1"/>
</dbReference>
<feature type="domain" description="Histidine kinase" evidence="9">
    <location>
        <begin position="170"/>
        <end position="377"/>
    </location>
</feature>
<reference evidence="10 11" key="1">
    <citation type="submission" date="2022-10" db="EMBL/GenBank/DDBJ databases">
        <title>Draft genome assembly of moderately radiation resistant bacterium Metabacillus halosaccharovorans.</title>
        <authorList>
            <person name="Pal S."/>
            <person name="Gopinathan A."/>
        </authorList>
    </citation>
    <scope>NUCLEOTIDE SEQUENCE [LARGE SCALE GENOMIC DNA]</scope>
    <source>
        <strain evidence="10 11">VITHBRA001</strain>
    </source>
</reference>
<dbReference type="Pfam" id="PF02518">
    <property type="entry name" value="HATPase_c"/>
    <property type="match status" value="1"/>
</dbReference>
<dbReference type="InterPro" id="IPR003661">
    <property type="entry name" value="HisK_dim/P_dom"/>
</dbReference>
<dbReference type="InterPro" id="IPR018984">
    <property type="entry name" value="Histidine_kinase_N"/>
</dbReference>
<evidence type="ECO:0000256" key="5">
    <source>
        <dbReference type="ARBA" id="ARBA00022741"/>
    </source>
</evidence>
<dbReference type="Gene3D" id="3.30.565.10">
    <property type="entry name" value="Histidine kinase-like ATPase, C-terminal domain"/>
    <property type="match status" value="1"/>
</dbReference>
<comment type="catalytic activity">
    <reaction evidence="1">
        <text>ATP + protein L-histidine = ADP + protein N-phospho-L-histidine.</text>
        <dbReference type="EC" id="2.7.13.3"/>
    </reaction>
</comment>
<dbReference type="PROSITE" id="PS50109">
    <property type="entry name" value="HIS_KIN"/>
    <property type="match status" value="1"/>
</dbReference>
<protein>
    <recommendedName>
        <fullName evidence="2">histidine kinase</fullName>
        <ecNumber evidence="2">2.7.13.3</ecNumber>
    </recommendedName>
</protein>
<keyword evidence="5" id="KW-0547">Nucleotide-binding</keyword>
<dbReference type="InterPro" id="IPR036097">
    <property type="entry name" value="HisK_dim/P_sf"/>
</dbReference>
<dbReference type="GO" id="GO:0005524">
    <property type="term" value="F:ATP binding"/>
    <property type="evidence" value="ECO:0007669"/>
    <property type="project" value="UniProtKB-KW"/>
</dbReference>
<comment type="caution">
    <text evidence="10">The sequence shown here is derived from an EMBL/GenBank/DDBJ whole genome shotgun (WGS) entry which is preliminary data.</text>
</comment>
<dbReference type="PRINTS" id="PR00344">
    <property type="entry name" value="BCTRLSENSOR"/>
</dbReference>